<keyword evidence="1" id="KW-0812">Transmembrane</keyword>
<dbReference type="Gene3D" id="3.30.565.40">
    <property type="entry name" value="Fervidobacterium nodosum Rt17-B1 like"/>
    <property type="match status" value="1"/>
</dbReference>
<evidence type="ECO:0000259" key="2">
    <source>
        <dbReference type="Pfam" id="PF11738"/>
    </source>
</evidence>
<reference evidence="3 4" key="1">
    <citation type="journal article" date="2021" name="Sci. Rep.">
        <title>The distribution of antibiotic resistance genes in chicken gut microbiota commensals.</title>
        <authorList>
            <person name="Juricova H."/>
            <person name="Matiasovicova J."/>
            <person name="Kubasova T."/>
            <person name="Cejkova D."/>
            <person name="Rychlik I."/>
        </authorList>
    </citation>
    <scope>NUCLEOTIDE SEQUENCE [LARGE SCALE GENOMIC DNA]</scope>
    <source>
        <strain evidence="3 4">An431b</strain>
    </source>
</reference>
<dbReference type="RefSeq" id="WP_205133320.1">
    <property type="nucleotide sequence ID" value="NZ_JACSNT010000005.1"/>
</dbReference>
<dbReference type="Proteomes" id="UP000729290">
    <property type="component" value="Unassembled WGS sequence"/>
</dbReference>
<dbReference type="InterPro" id="IPR021729">
    <property type="entry name" value="DUF3298"/>
</dbReference>
<feature type="domain" description="DUF3298" evidence="2">
    <location>
        <begin position="199"/>
        <end position="277"/>
    </location>
</feature>
<keyword evidence="1" id="KW-0472">Membrane</keyword>
<keyword evidence="4" id="KW-1185">Reference proteome</keyword>
<comment type="caution">
    <text evidence="3">The sequence shown here is derived from an EMBL/GenBank/DDBJ whole genome shotgun (WGS) entry which is preliminary data.</text>
</comment>
<evidence type="ECO:0000256" key="1">
    <source>
        <dbReference type="SAM" id="Phobius"/>
    </source>
</evidence>
<organism evidence="3 4">
    <name type="scientific">Anaerotignum lactatifermentans</name>
    <dbReference type="NCBI Taxonomy" id="160404"/>
    <lineage>
        <taxon>Bacteria</taxon>
        <taxon>Bacillati</taxon>
        <taxon>Bacillota</taxon>
        <taxon>Clostridia</taxon>
        <taxon>Lachnospirales</taxon>
        <taxon>Anaerotignaceae</taxon>
        <taxon>Anaerotignum</taxon>
    </lineage>
</organism>
<evidence type="ECO:0000313" key="4">
    <source>
        <dbReference type="Proteomes" id="UP000729290"/>
    </source>
</evidence>
<feature type="transmembrane region" description="Helical" evidence="1">
    <location>
        <begin position="57"/>
        <end position="78"/>
    </location>
</feature>
<proteinExistence type="predicted"/>
<accession>A0ABS2G824</accession>
<dbReference type="InterPro" id="IPR037126">
    <property type="entry name" value="PdaC/RsiV-like_sf"/>
</dbReference>
<name>A0ABS2G824_9FIRM</name>
<evidence type="ECO:0000313" key="3">
    <source>
        <dbReference type="EMBL" id="MBM6877312.1"/>
    </source>
</evidence>
<dbReference type="Gene3D" id="3.90.640.20">
    <property type="entry name" value="Heat-shock cognate protein, ATPase"/>
    <property type="match status" value="1"/>
</dbReference>
<dbReference type="Pfam" id="PF11738">
    <property type="entry name" value="DUF3298"/>
    <property type="match status" value="1"/>
</dbReference>
<protein>
    <submittedName>
        <fullName evidence="3">DUF3298 domain-containing protein</fullName>
    </submittedName>
</protein>
<dbReference type="EMBL" id="JACSNV010000004">
    <property type="protein sequence ID" value="MBM6877312.1"/>
    <property type="molecule type" value="Genomic_DNA"/>
</dbReference>
<sequence length="286" mass="31324">MREAGSNRSGNEVVRIWKEEFEGIPVPEETRARVLEGIRQARAEKKRRGYKVYCKRTGIAAAGAVLIFGAVVNLSAAAANAMEGIPVIGSIARVVTFRTYADERENTRAEIEIPQLGKNAAVNEEIMAYAGSLIRQYEAELAADQGMYSLESTYQVVGESENYISIQINTVETRASGAEYIKIFTVDLNTGEAVSLASMLKDGKRLEAVSRNILEQMEAQMAEDNGRIYFIGDTPDAFQSLTGEENFYFNEKGNLVIVFGEYQVAPGFMGVVSFEIPEAVSGISAV</sequence>
<gene>
    <name evidence="3" type="ORF">H9X83_03940</name>
</gene>
<keyword evidence="1" id="KW-1133">Transmembrane helix</keyword>